<comment type="caution">
    <text evidence="1">The sequence shown here is derived from an EMBL/GenBank/DDBJ whole genome shotgun (WGS) entry which is preliminary data.</text>
</comment>
<name>A0AAV4QMJ4_CAEEX</name>
<dbReference type="Proteomes" id="UP001054945">
    <property type="component" value="Unassembled WGS sequence"/>
</dbReference>
<proteinExistence type="predicted"/>
<gene>
    <name evidence="1" type="ORF">CEXT_692711</name>
</gene>
<dbReference type="AlphaFoldDB" id="A0AAV4QMJ4"/>
<dbReference type="EMBL" id="BPLR01006371">
    <property type="protein sequence ID" value="GIY09387.1"/>
    <property type="molecule type" value="Genomic_DNA"/>
</dbReference>
<organism evidence="1 2">
    <name type="scientific">Caerostris extrusa</name>
    <name type="common">Bark spider</name>
    <name type="synonym">Caerostris bankana</name>
    <dbReference type="NCBI Taxonomy" id="172846"/>
    <lineage>
        <taxon>Eukaryota</taxon>
        <taxon>Metazoa</taxon>
        <taxon>Ecdysozoa</taxon>
        <taxon>Arthropoda</taxon>
        <taxon>Chelicerata</taxon>
        <taxon>Arachnida</taxon>
        <taxon>Araneae</taxon>
        <taxon>Araneomorphae</taxon>
        <taxon>Entelegynae</taxon>
        <taxon>Araneoidea</taxon>
        <taxon>Araneidae</taxon>
        <taxon>Caerostris</taxon>
    </lineage>
</organism>
<protein>
    <submittedName>
        <fullName evidence="1">Uncharacterized protein</fullName>
    </submittedName>
</protein>
<accession>A0AAV4QMJ4</accession>
<sequence>MNKIDDEISSNLYFITLSEQRIESTRNEVFYCSICGSKTEEQGIKSPTFRFCFLESYPKSFEEHCHPTTVTFRDPCLRESKKEKLQFSSMKN</sequence>
<keyword evidence="2" id="KW-1185">Reference proteome</keyword>
<evidence type="ECO:0000313" key="1">
    <source>
        <dbReference type="EMBL" id="GIY09387.1"/>
    </source>
</evidence>
<reference evidence="1 2" key="1">
    <citation type="submission" date="2021-06" db="EMBL/GenBank/DDBJ databases">
        <title>Caerostris extrusa draft genome.</title>
        <authorList>
            <person name="Kono N."/>
            <person name="Arakawa K."/>
        </authorList>
    </citation>
    <scope>NUCLEOTIDE SEQUENCE [LARGE SCALE GENOMIC DNA]</scope>
</reference>
<evidence type="ECO:0000313" key="2">
    <source>
        <dbReference type="Proteomes" id="UP001054945"/>
    </source>
</evidence>